<keyword evidence="4" id="KW-0378">Hydrolase</keyword>
<dbReference type="EMBL" id="BQNB010015233">
    <property type="protein sequence ID" value="GJT37563.1"/>
    <property type="molecule type" value="Genomic_DNA"/>
</dbReference>
<dbReference type="InterPro" id="IPR012337">
    <property type="entry name" value="RNaseH-like_sf"/>
</dbReference>
<dbReference type="InterPro" id="IPR043502">
    <property type="entry name" value="DNA/RNA_pol_sf"/>
</dbReference>
<dbReference type="Pfam" id="PF25597">
    <property type="entry name" value="SH3_retrovirus"/>
    <property type="match status" value="1"/>
</dbReference>
<feature type="compositionally biased region" description="Low complexity" evidence="6">
    <location>
        <begin position="134"/>
        <end position="147"/>
    </location>
</feature>
<dbReference type="InterPro" id="IPR036875">
    <property type="entry name" value="Znf_CCHC_sf"/>
</dbReference>
<dbReference type="Pfam" id="PF00665">
    <property type="entry name" value="rve"/>
    <property type="match status" value="1"/>
</dbReference>
<dbReference type="InterPro" id="IPR001584">
    <property type="entry name" value="Integrase_cat-core"/>
</dbReference>
<protein>
    <submittedName>
        <fullName evidence="9">Ribonuclease H-like domain-containing protein</fullName>
    </submittedName>
</protein>
<dbReference type="Pfam" id="PF13976">
    <property type="entry name" value="gag_pre-integrs"/>
    <property type="match status" value="1"/>
</dbReference>
<gene>
    <name evidence="9" type="ORF">Tco_0937428</name>
</gene>
<dbReference type="SUPFAM" id="SSF53098">
    <property type="entry name" value="Ribonuclease H-like"/>
    <property type="match status" value="1"/>
</dbReference>
<dbReference type="Gene3D" id="4.10.60.10">
    <property type="entry name" value="Zinc finger, CCHC-type"/>
    <property type="match status" value="1"/>
</dbReference>
<dbReference type="InterPro" id="IPR013103">
    <property type="entry name" value="RVT_2"/>
</dbReference>
<feature type="compositionally biased region" description="Basic and acidic residues" evidence="6">
    <location>
        <begin position="111"/>
        <end position="121"/>
    </location>
</feature>
<dbReference type="InterPro" id="IPR025724">
    <property type="entry name" value="GAG-pre-integrase_dom"/>
</dbReference>
<evidence type="ECO:0000313" key="10">
    <source>
        <dbReference type="Proteomes" id="UP001151760"/>
    </source>
</evidence>
<keyword evidence="2" id="KW-0479">Metal-binding</keyword>
<dbReference type="PANTHER" id="PTHR42648:SF32">
    <property type="entry name" value="RIBONUCLEASE H-LIKE DOMAIN, GAG-PRE-INTEGRASE DOMAIN PROTEIN-RELATED"/>
    <property type="match status" value="1"/>
</dbReference>
<feature type="compositionally biased region" description="Polar residues" evidence="6">
    <location>
        <begin position="309"/>
        <end position="363"/>
    </location>
</feature>
<keyword evidence="10" id="KW-1185">Reference proteome</keyword>
<dbReference type="Pfam" id="PF00098">
    <property type="entry name" value="zf-CCHC"/>
    <property type="match status" value="1"/>
</dbReference>
<dbReference type="SUPFAM" id="SSF56672">
    <property type="entry name" value="DNA/RNA polymerases"/>
    <property type="match status" value="1"/>
</dbReference>
<evidence type="ECO:0000313" key="9">
    <source>
        <dbReference type="EMBL" id="GJT37563.1"/>
    </source>
</evidence>
<feature type="region of interest" description="Disordered" evidence="6">
    <location>
        <begin position="1369"/>
        <end position="1394"/>
    </location>
</feature>
<feature type="compositionally biased region" description="Low complexity" evidence="6">
    <location>
        <begin position="81"/>
        <end position="94"/>
    </location>
</feature>
<feature type="domain" description="CCHC-type" evidence="7">
    <location>
        <begin position="34"/>
        <end position="48"/>
    </location>
</feature>
<dbReference type="Pfam" id="PF07727">
    <property type="entry name" value="RVT_2"/>
    <property type="match status" value="1"/>
</dbReference>
<feature type="compositionally biased region" description="Acidic residues" evidence="6">
    <location>
        <begin position="1255"/>
        <end position="1269"/>
    </location>
</feature>
<evidence type="ECO:0000256" key="3">
    <source>
        <dbReference type="ARBA" id="ARBA00022750"/>
    </source>
</evidence>
<feature type="region of interest" description="Disordered" evidence="6">
    <location>
        <begin position="72"/>
        <end position="122"/>
    </location>
</feature>
<dbReference type="InterPro" id="IPR039537">
    <property type="entry name" value="Retrotran_Ty1/copia-like"/>
</dbReference>
<dbReference type="PANTHER" id="PTHR42648">
    <property type="entry name" value="TRANSPOSASE, PUTATIVE-RELATED"/>
    <property type="match status" value="1"/>
</dbReference>
<feature type="region of interest" description="Disordered" evidence="6">
    <location>
        <begin position="1244"/>
        <end position="1291"/>
    </location>
</feature>
<keyword evidence="5" id="KW-0863">Zinc-finger</keyword>
<dbReference type="Pfam" id="PF22936">
    <property type="entry name" value="Pol_BBD"/>
    <property type="match status" value="1"/>
</dbReference>
<feature type="region of interest" description="Disordered" evidence="6">
    <location>
        <begin position="309"/>
        <end position="364"/>
    </location>
</feature>
<evidence type="ECO:0000256" key="5">
    <source>
        <dbReference type="PROSITE-ProRule" id="PRU00047"/>
    </source>
</evidence>
<evidence type="ECO:0000256" key="1">
    <source>
        <dbReference type="ARBA" id="ARBA00022670"/>
    </source>
</evidence>
<accession>A0ABQ5DG86</accession>
<dbReference type="InterPro" id="IPR036397">
    <property type="entry name" value="RNaseH_sf"/>
</dbReference>
<keyword evidence="3" id="KW-0064">Aspartyl protease</keyword>
<evidence type="ECO:0000259" key="7">
    <source>
        <dbReference type="PROSITE" id="PS50158"/>
    </source>
</evidence>
<dbReference type="Gene3D" id="3.30.420.10">
    <property type="entry name" value="Ribonuclease H-like superfamily/Ribonuclease H"/>
    <property type="match status" value="1"/>
</dbReference>
<dbReference type="SUPFAM" id="SSF57756">
    <property type="entry name" value="Retrovirus zinc finger-like domains"/>
    <property type="match status" value="1"/>
</dbReference>
<evidence type="ECO:0000256" key="4">
    <source>
        <dbReference type="ARBA" id="ARBA00022801"/>
    </source>
</evidence>
<keyword evidence="5" id="KW-0862">Zinc</keyword>
<feature type="domain" description="Integrase catalytic" evidence="8">
    <location>
        <begin position="612"/>
        <end position="775"/>
    </location>
</feature>
<dbReference type="Proteomes" id="UP001151760">
    <property type="component" value="Unassembled WGS sequence"/>
</dbReference>
<evidence type="ECO:0000256" key="2">
    <source>
        <dbReference type="ARBA" id="ARBA00022723"/>
    </source>
</evidence>
<name>A0ABQ5DG86_9ASTR</name>
<dbReference type="InterPro" id="IPR054722">
    <property type="entry name" value="PolX-like_BBD"/>
</dbReference>
<feature type="compositionally biased region" description="Polar residues" evidence="6">
    <location>
        <begin position="1380"/>
        <end position="1389"/>
    </location>
</feature>
<reference evidence="9" key="2">
    <citation type="submission" date="2022-01" db="EMBL/GenBank/DDBJ databases">
        <authorList>
            <person name="Yamashiro T."/>
            <person name="Shiraishi A."/>
            <person name="Satake H."/>
            <person name="Nakayama K."/>
        </authorList>
    </citation>
    <scope>NUCLEOTIDE SEQUENCE</scope>
</reference>
<reference evidence="9" key="1">
    <citation type="journal article" date="2022" name="Int. J. Mol. Sci.">
        <title>Draft Genome of Tanacetum Coccineum: Genomic Comparison of Closely Related Tanacetum-Family Plants.</title>
        <authorList>
            <person name="Yamashiro T."/>
            <person name="Shiraishi A."/>
            <person name="Nakayama K."/>
            <person name="Satake H."/>
        </authorList>
    </citation>
    <scope>NUCLEOTIDE SEQUENCE</scope>
</reference>
<dbReference type="InterPro" id="IPR001878">
    <property type="entry name" value="Znf_CCHC"/>
</dbReference>
<organism evidence="9 10">
    <name type="scientific">Tanacetum coccineum</name>
    <dbReference type="NCBI Taxonomy" id="301880"/>
    <lineage>
        <taxon>Eukaryota</taxon>
        <taxon>Viridiplantae</taxon>
        <taxon>Streptophyta</taxon>
        <taxon>Embryophyta</taxon>
        <taxon>Tracheophyta</taxon>
        <taxon>Spermatophyta</taxon>
        <taxon>Magnoliopsida</taxon>
        <taxon>eudicotyledons</taxon>
        <taxon>Gunneridae</taxon>
        <taxon>Pentapetalae</taxon>
        <taxon>asterids</taxon>
        <taxon>campanulids</taxon>
        <taxon>Asterales</taxon>
        <taxon>Asteraceae</taxon>
        <taxon>Asteroideae</taxon>
        <taxon>Anthemideae</taxon>
        <taxon>Anthemidinae</taxon>
        <taxon>Tanacetum</taxon>
    </lineage>
</organism>
<evidence type="ECO:0000259" key="8">
    <source>
        <dbReference type="PROSITE" id="PS50994"/>
    </source>
</evidence>
<sequence length="1409" mass="158388">MTAIKIKKFYKKTGRRPRVDGKMHVAFDKRKVECFNCHNTGHFARECKFKADLNKLESYSVDIDDSLYEYGKFGPQPQSPSPTVSETSSTVYSTCPSNDSDGEQGTVSDHSVNDDPSHDHIPIPSIEQVTIATQKTQPQVPKPQQTVDPSCAQHVKTPRQPIRTPVTPSPIPSYNRQNWNQRMERDLGAGYSFQRKPCFVCGSLSHLIKNCDYYEKKMAREAAFKSKRVVHTDVRQATPAWTNSNRVNKANQFTPRPVQLNNIRPNLSTASKTIKTGRVNVNTGHGNVSSVSSAGTQFKSGASRFNTGKQHVNSGSVHVNSGTQFKSGASRFNTGKQHVSSGRVNRPVSNNTSPKPSQVNLNSPKKCFSKQRSLVNRPFSRNTAHKSNIYAVKGKIGEKQHHSPIPIDHPLKHMEHRGIFDSGCSGHMTGNRAHLEDYQELSKVGSVTFGGSKCSISGKGTIRLGNLVFDDVAFVKELGHFNLFSISQICDKKLNVLFTEKECFVVSSDFKMPDENQVLLKVPRQHNMYTFDMKNVDSSKGYTCLLAKASSNEAKLWHRRLGHLNFKNLNKLVKDNLVRGLPSKNFKNDHTCVACQKGKQHKASCKAKMDRYVTHPLHTLHMDLFGPTSVRSIVLLSFIIGLIQRFCWVFFLAKKDETSGILKTFIRQIENQLNQKVKIIRSDNGTEFKNRVMLEFCGEKGIKQEFSNARTPQQNGVAERMNRTLIEAARTMLADSHLPTTFWAEAVNTACYTFNRVRVTKPQNKTPYELLFGHKPILSYIRPFGCHVTILNTLSPLGKFDGKSDEGFLVGYSVNSKAFRVYNLVTKRVEVNLHVNFLEEKPNVQGIGHRWMFDLDYLTDSMNYIPVSLQNQVTSMQLCTGLMKHLDQYYKTLQYDNVNTGSGNLNTGFMIILGRCLTNPPEDSQCSSSKSNPWMSHNTLVQTRSSLKKITEIHCSMTEALKMEAGWKYKKDEERCSSRLSYQVVLAFASFMGFIVYQMDVKSAFLYGTIDEEVYVSQPPGFVDPDHPTKVYKVVKALYGLHQAPRAWYATLSTFLEKHGYKRGTIDKTLFIRRNKKDIMLVQVYVDDIIFGSTNKSWCADFEALMQSRFQMSSMGELTFFLGLQVKQNKDGKSSFSGQVVATCFKKFDLRCLFISQVLQDFSSLCCIRALQSTSSANPTWDFWKSTSGGLSISWSKKYLMAMQEKTIVATSTTEAEFVAAAHCCGTSVVGSNQIVQKKLENKLRKKRKSKETKDAEDQDQEVPFETDQGDTFVTPEKSKGSGEAQEEQISPSTLEAAQILTNVASEGFKGSQAPLGSKIYKRKTKSTKTPTKFFILKNSDLVKLNTAQVNTAQIRAAEVNTVRAEGLKEKRKGAMTERGPSSWSSSIKDNPKELQELADLEEAKRVQG</sequence>
<feature type="region of interest" description="Disordered" evidence="6">
    <location>
        <begin position="134"/>
        <end position="176"/>
    </location>
</feature>
<dbReference type="PROSITE" id="PS50994">
    <property type="entry name" value="INTEGRASE"/>
    <property type="match status" value="1"/>
</dbReference>
<dbReference type="SMART" id="SM00343">
    <property type="entry name" value="ZnF_C2HC"/>
    <property type="match status" value="2"/>
</dbReference>
<dbReference type="InterPro" id="IPR057670">
    <property type="entry name" value="SH3_retrovirus"/>
</dbReference>
<comment type="caution">
    <text evidence="9">The sequence shown here is derived from an EMBL/GenBank/DDBJ whole genome shotgun (WGS) entry which is preliminary data.</text>
</comment>
<keyword evidence="1" id="KW-0645">Protease</keyword>
<evidence type="ECO:0000256" key="6">
    <source>
        <dbReference type="SAM" id="MobiDB-lite"/>
    </source>
</evidence>
<feature type="compositionally biased region" description="Polar residues" evidence="6">
    <location>
        <begin position="95"/>
        <end position="110"/>
    </location>
</feature>
<proteinExistence type="predicted"/>
<dbReference type="PROSITE" id="PS50158">
    <property type="entry name" value="ZF_CCHC"/>
    <property type="match status" value="1"/>
</dbReference>